<comment type="caution">
    <text evidence="4">The sequence shown here is derived from an EMBL/GenBank/DDBJ whole genome shotgun (WGS) entry which is preliminary data.</text>
</comment>
<dbReference type="Pfam" id="PF12706">
    <property type="entry name" value="Lactamase_B_2"/>
    <property type="match status" value="1"/>
</dbReference>
<proteinExistence type="predicted"/>
<dbReference type="PROSITE" id="PS51257">
    <property type="entry name" value="PROKAR_LIPOPROTEIN"/>
    <property type="match status" value="1"/>
</dbReference>
<protein>
    <submittedName>
        <fullName evidence="4">Beta-lactamase family protein</fullName>
    </submittedName>
</protein>
<reference evidence="4 5" key="1">
    <citation type="submission" date="2019-06" db="EMBL/GenBank/DDBJ databases">
        <title>Sorghum-associated microbial communities from plants grown in Nebraska, USA.</title>
        <authorList>
            <person name="Schachtman D."/>
        </authorList>
    </citation>
    <scope>NUCLEOTIDE SEQUENCE [LARGE SCALE GENOMIC DNA]</scope>
    <source>
        <strain evidence="4 5">T529</strain>
    </source>
</reference>
<keyword evidence="2" id="KW-0732">Signal</keyword>
<dbReference type="EMBL" id="VIVL01000008">
    <property type="protein sequence ID" value="TWD78050.1"/>
    <property type="molecule type" value="Genomic_DNA"/>
</dbReference>
<dbReference type="PANTHER" id="PTHR43546">
    <property type="entry name" value="UPF0173 METAL-DEPENDENT HYDROLASE MJ1163-RELATED"/>
    <property type="match status" value="1"/>
</dbReference>
<feature type="region of interest" description="Disordered" evidence="1">
    <location>
        <begin position="42"/>
        <end position="64"/>
    </location>
</feature>
<organism evidence="4 5">
    <name type="scientific">Variovorax beijingensis</name>
    <dbReference type="NCBI Taxonomy" id="2496117"/>
    <lineage>
        <taxon>Bacteria</taxon>
        <taxon>Pseudomonadati</taxon>
        <taxon>Pseudomonadota</taxon>
        <taxon>Betaproteobacteria</taxon>
        <taxon>Burkholderiales</taxon>
        <taxon>Comamonadaceae</taxon>
        <taxon>Variovorax</taxon>
    </lineage>
</organism>
<dbReference type="SUPFAM" id="SSF56281">
    <property type="entry name" value="Metallo-hydrolase/oxidoreductase"/>
    <property type="match status" value="1"/>
</dbReference>
<feature type="domain" description="Metallo-beta-lactamase" evidence="3">
    <location>
        <begin position="120"/>
        <end position="219"/>
    </location>
</feature>
<evidence type="ECO:0000313" key="5">
    <source>
        <dbReference type="Proteomes" id="UP000319722"/>
    </source>
</evidence>
<dbReference type="AlphaFoldDB" id="A0A561BGQ5"/>
<evidence type="ECO:0000313" key="4">
    <source>
        <dbReference type="EMBL" id="TWD78050.1"/>
    </source>
</evidence>
<sequence length="403" mass="42595">MKLKMFAYTSLAAAAALTMTLTACGGGSDNNNSFPLIGIGANTPPPAVPNTPAEPPAQEPADPLAKAPSDIRTTWFGISNWHYQVGDLGFILDGEVVNSGRTPNPAAVKKALTALTKRGTVDFFLVGHEHGDHALQIPEYAKQTGKPIYAPAAVCAAVAAYGNPESQCTTLKGGETFKMNEFVTVRVVRWLHSLDCGQAGNGTAGVETFGFLVTAQTKNKDKVLTLYVSDSGAGGVDLFIPRVVGKGTPSETVYGAPFSNLADAVRAAKVPNIDVWQGGPESRVVNQARVLMPAFGIKYFQPHHLGTRATLVDGVSVGYKLEYGLHFPYLESEVPLLTAFMKSNGTTPMNPSNYFDAWVLDAAGFRPVDNADVKADYGLPATGPGPGKQGPNPRSGQLECVND</sequence>
<dbReference type="Proteomes" id="UP000319722">
    <property type="component" value="Unassembled WGS sequence"/>
</dbReference>
<dbReference type="RefSeq" id="WP_261380358.1">
    <property type="nucleotide sequence ID" value="NZ_VIVL01000008.1"/>
</dbReference>
<dbReference type="InterPro" id="IPR036866">
    <property type="entry name" value="RibonucZ/Hydroxyglut_hydro"/>
</dbReference>
<feature type="chain" id="PRO_5022123017" evidence="2">
    <location>
        <begin position="26"/>
        <end position="403"/>
    </location>
</feature>
<feature type="region of interest" description="Disordered" evidence="1">
    <location>
        <begin position="376"/>
        <end position="403"/>
    </location>
</feature>
<evidence type="ECO:0000256" key="1">
    <source>
        <dbReference type="SAM" id="MobiDB-lite"/>
    </source>
</evidence>
<dbReference type="Gene3D" id="3.60.15.10">
    <property type="entry name" value="Ribonuclease Z/Hydroxyacylglutathione hydrolase-like"/>
    <property type="match status" value="1"/>
</dbReference>
<dbReference type="InterPro" id="IPR001279">
    <property type="entry name" value="Metallo-B-lactamas"/>
</dbReference>
<accession>A0A561BGQ5</accession>
<evidence type="ECO:0000259" key="3">
    <source>
        <dbReference type="Pfam" id="PF12706"/>
    </source>
</evidence>
<feature type="signal peptide" evidence="2">
    <location>
        <begin position="1"/>
        <end position="25"/>
    </location>
</feature>
<gene>
    <name evidence="4" type="ORF">FB547_108105</name>
</gene>
<name>A0A561BGQ5_9BURK</name>
<feature type="compositionally biased region" description="Pro residues" evidence="1">
    <location>
        <begin position="43"/>
        <end position="58"/>
    </location>
</feature>
<dbReference type="PANTHER" id="PTHR43546:SF3">
    <property type="entry name" value="UPF0173 METAL-DEPENDENT HYDROLASE MJ1163"/>
    <property type="match status" value="1"/>
</dbReference>
<dbReference type="InterPro" id="IPR050114">
    <property type="entry name" value="UPF0173_UPF0282_UlaG_hydrolase"/>
</dbReference>
<evidence type="ECO:0000256" key="2">
    <source>
        <dbReference type="SAM" id="SignalP"/>
    </source>
</evidence>